<accession>A0A2A9DT71</accession>
<dbReference type="GO" id="GO:0005829">
    <property type="term" value="C:cytosol"/>
    <property type="evidence" value="ECO:0007669"/>
    <property type="project" value="TreeGrafter"/>
</dbReference>
<evidence type="ECO:0000256" key="2">
    <source>
        <dbReference type="ARBA" id="ARBA00022723"/>
    </source>
</evidence>
<dbReference type="PANTHER" id="PTHR11644">
    <property type="entry name" value="CYTIDINE DEAMINASE"/>
    <property type="match status" value="1"/>
</dbReference>
<evidence type="ECO:0000256" key="3">
    <source>
        <dbReference type="ARBA" id="ARBA00022801"/>
    </source>
</evidence>
<dbReference type="RefSeq" id="WP_098406501.1">
    <property type="nucleotide sequence ID" value="NZ_PDJE01000001.1"/>
</dbReference>
<evidence type="ECO:0000256" key="4">
    <source>
        <dbReference type="ARBA" id="ARBA00022833"/>
    </source>
</evidence>
<name>A0A2A9DT71_9MICO</name>
<protein>
    <submittedName>
        <fullName evidence="6">Cytidine deaminase</fullName>
    </submittedName>
</protein>
<dbReference type="Pfam" id="PF00383">
    <property type="entry name" value="dCMP_cyt_deam_1"/>
    <property type="match status" value="1"/>
</dbReference>
<dbReference type="CDD" id="cd01283">
    <property type="entry name" value="cytidine_deaminase"/>
    <property type="match status" value="1"/>
</dbReference>
<dbReference type="PROSITE" id="PS51747">
    <property type="entry name" value="CYT_DCMP_DEAMINASES_2"/>
    <property type="match status" value="1"/>
</dbReference>
<dbReference type="EMBL" id="PDJE01000001">
    <property type="protein sequence ID" value="PFG29987.1"/>
    <property type="molecule type" value="Genomic_DNA"/>
</dbReference>
<feature type="domain" description="CMP/dCMP-type deaminase" evidence="5">
    <location>
        <begin position="6"/>
        <end position="136"/>
    </location>
</feature>
<dbReference type="Proteomes" id="UP000221369">
    <property type="component" value="Unassembled WGS sequence"/>
</dbReference>
<dbReference type="PANTHER" id="PTHR11644:SF2">
    <property type="entry name" value="CYTIDINE DEAMINASE"/>
    <property type="match status" value="1"/>
</dbReference>
<dbReference type="GO" id="GO:0055086">
    <property type="term" value="P:nucleobase-containing small molecule metabolic process"/>
    <property type="evidence" value="ECO:0007669"/>
    <property type="project" value="UniProtKB-ARBA"/>
</dbReference>
<dbReference type="GO" id="GO:0072527">
    <property type="term" value="P:pyrimidine-containing compound metabolic process"/>
    <property type="evidence" value="ECO:0007669"/>
    <property type="project" value="UniProtKB-ARBA"/>
</dbReference>
<dbReference type="InterPro" id="IPR050202">
    <property type="entry name" value="Cyt/Deoxycyt_deaminase"/>
</dbReference>
<dbReference type="InterPro" id="IPR016192">
    <property type="entry name" value="APOBEC/CMP_deaminase_Zn-bd"/>
</dbReference>
<dbReference type="InterPro" id="IPR002125">
    <property type="entry name" value="CMP_dCMP_dom"/>
</dbReference>
<dbReference type="PROSITE" id="PS00903">
    <property type="entry name" value="CYT_DCMP_DEAMINASES_1"/>
    <property type="match status" value="1"/>
</dbReference>
<evidence type="ECO:0000256" key="1">
    <source>
        <dbReference type="ARBA" id="ARBA00006576"/>
    </source>
</evidence>
<keyword evidence="2" id="KW-0479">Metal-binding</keyword>
<reference evidence="6 7" key="1">
    <citation type="submission" date="2017-10" db="EMBL/GenBank/DDBJ databases">
        <title>Sequencing the genomes of 1000 actinobacteria strains.</title>
        <authorList>
            <person name="Klenk H.-P."/>
        </authorList>
    </citation>
    <scope>NUCLEOTIDE SEQUENCE [LARGE SCALE GENOMIC DNA]</scope>
    <source>
        <strain evidence="6 7">DSM 21798</strain>
    </source>
</reference>
<evidence type="ECO:0000259" key="5">
    <source>
        <dbReference type="PROSITE" id="PS51747"/>
    </source>
</evidence>
<organism evidence="6 7">
    <name type="scientific">Paramicrobacterium agarici</name>
    <dbReference type="NCBI Taxonomy" id="630514"/>
    <lineage>
        <taxon>Bacteria</taxon>
        <taxon>Bacillati</taxon>
        <taxon>Actinomycetota</taxon>
        <taxon>Actinomycetes</taxon>
        <taxon>Micrococcales</taxon>
        <taxon>Microbacteriaceae</taxon>
        <taxon>Paramicrobacterium</taxon>
    </lineage>
</organism>
<proteinExistence type="inferred from homology"/>
<dbReference type="Gene3D" id="3.40.140.10">
    <property type="entry name" value="Cytidine Deaminase, domain 2"/>
    <property type="match status" value="1"/>
</dbReference>
<keyword evidence="3" id="KW-0378">Hydrolase</keyword>
<sequence>MQTLTSADDELREAASAVLVRAHDSRQHRVAAAVRGTSGAIYTGLSLSTARVNVCAEPTAIANARIAGEDAVDTIVAVGLDPDDVPIVINPCGVCRELVPNFGDSIRVIVSDGGDVGAVSTSDLLPIPWVRARSYD</sequence>
<dbReference type="GO" id="GO:0004126">
    <property type="term" value="F:cytidine deaminase activity"/>
    <property type="evidence" value="ECO:0007669"/>
    <property type="project" value="UniProtKB-ARBA"/>
</dbReference>
<gene>
    <name evidence="6" type="ORF">ATJ78_0907</name>
</gene>
<dbReference type="GO" id="GO:0008270">
    <property type="term" value="F:zinc ion binding"/>
    <property type="evidence" value="ECO:0007669"/>
    <property type="project" value="InterPro"/>
</dbReference>
<evidence type="ECO:0000313" key="6">
    <source>
        <dbReference type="EMBL" id="PFG29987.1"/>
    </source>
</evidence>
<dbReference type="AlphaFoldDB" id="A0A2A9DT71"/>
<dbReference type="SUPFAM" id="SSF53927">
    <property type="entry name" value="Cytidine deaminase-like"/>
    <property type="match status" value="1"/>
</dbReference>
<evidence type="ECO:0000313" key="7">
    <source>
        <dbReference type="Proteomes" id="UP000221369"/>
    </source>
</evidence>
<dbReference type="OrthoDB" id="9795347at2"/>
<comment type="similarity">
    <text evidence="1">Belongs to the cytidine and deoxycytidylate deaminase family.</text>
</comment>
<dbReference type="GO" id="GO:0042802">
    <property type="term" value="F:identical protein binding"/>
    <property type="evidence" value="ECO:0007669"/>
    <property type="project" value="UniProtKB-ARBA"/>
</dbReference>
<dbReference type="InterPro" id="IPR016193">
    <property type="entry name" value="Cytidine_deaminase-like"/>
</dbReference>
<keyword evidence="4" id="KW-0862">Zinc</keyword>
<comment type="caution">
    <text evidence="6">The sequence shown here is derived from an EMBL/GenBank/DDBJ whole genome shotgun (WGS) entry which is preliminary data.</text>
</comment>
<keyword evidence="7" id="KW-1185">Reference proteome</keyword>